<keyword evidence="5 11" id="KW-0732">Signal</keyword>
<keyword evidence="4 8" id="KW-0645">Protease</keyword>
<feature type="domain" description="Peptidase S8/S53" evidence="12">
    <location>
        <begin position="221"/>
        <end position="481"/>
    </location>
</feature>
<dbReference type="InterPro" id="IPR046450">
    <property type="entry name" value="PA_dom_sf"/>
</dbReference>
<dbReference type="InterPro" id="IPR036852">
    <property type="entry name" value="Peptidase_S8/S53_dom_sf"/>
</dbReference>
<accession>A0ABQ3DC76</accession>
<feature type="active site" description="Charge relay system" evidence="8">
    <location>
        <position position="262"/>
    </location>
</feature>
<evidence type="ECO:0000256" key="5">
    <source>
        <dbReference type="ARBA" id="ARBA00022729"/>
    </source>
</evidence>
<evidence type="ECO:0000256" key="3">
    <source>
        <dbReference type="ARBA" id="ARBA00022525"/>
    </source>
</evidence>
<dbReference type="PIRSF" id="PIRSF037852">
    <property type="entry name" value="Subtilisin_rel_SAV5721"/>
    <property type="match status" value="1"/>
</dbReference>
<dbReference type="EMBL" id="BMVN01000090">
    <property type="protein sequence ID" value="GHA73361.1"/>
    <property type="molecule type" value="Genomic_DNA"/>
</dbReference>
<dbReference type="PROSITE" id="PS00137">
    <property type="entry name" value="SUBTILASE_HIS"/>
    <property type="match status" value="1"/>
</dbReference>
<dbReference type="InterPro" id="IPR050131">
    <property type="entry name" value="Peptidase_S8_subtilisin-like"/>
</dbReference>
<evidence type="ECO:0000256" key="4">
    <source>
        <dbReference type="ARBA" id="ARBA00022670"/>
    </source>
</evidence>
<organism evidence="14 15">
    <name type="scientific">Streptomyces canarius</name>
    <dbReference type="NCBI Taxonomy" id="285453"/>
    <lineage>
        <taxon>Bacteria</taxon>
        <taxon>Bacillati</taxon>
        <taxon>Actinomycetota</taxon>
        <taxon>Actinomycetes</taxon>
        <taxon>Kitasatosporales</taxon>
        <taxon>Streptomycetaceae</taxon>
        <taxon>Streptomyces</taxon>
    </lineage>
</organism>
<evidence type="ECO:0000256" key="9">
    <source>
        <dbReference type="RuleBase" id="RU003355"/>
    </source>
</evidence>
<dbReference type="InterPro" id="IPR023828">
    <property type="entry name" value="Peptidase_S8_Ser-AS"/>
</dbReference>
<dbReference type="InterPro" id="IPR023827">
    <property type="entry name" value="Peptidase_S8_Asp-AS"/>
</dbReference>
<evidence type="ECO:0000256" key="2">
    <source>
        <dbReference type="ARBA" id="ARBA00022512"/>
    </source>
</evidence>
<keyword evidence="2" id="KW-0134">Cell wall</keyword>
<evidence type="ECO:0000256" key="1">
    <source>
        <dbReference type="ARBA" id="ARBA00011073"/>
    </source>
</evidence>
<gene>
    <name evidence="14" type="ORF">GCM10010345_90160</name>
</gene>
<dbReference type="InterPro" id="IPR017296">
    <property type="entry name" value="Peptidase_S8A_SAM-P45"/>
</dbReference>
<evidence type="ECO:0000259" key="13">
    <source>
        <dbReference type="Pfam" id="PF02225"/>
    </source>
</evidence>
<feature type="active site" description="Charge relay system" evidence="8">
    <location>
        <position position="436"/>
    </location>
</feature>
<dbReference type="Proteomes" id="UP000653644">
    <property type="component" value="Unassembled WGS sequence"/>
</dbReference>
<dbReference type="InterPro" id="IPR000209">
    <property type="entry name" value="Peptidase_S8/S53_dom"/>
</dbReference>
<dbReference type="PROSITE" id="PS51892">
    <property type="entry name" value="SUBTILASE"/>
    <property type="match status" value="1"/>
</dbReference>
<dbReference type="SUPFAM" id="SSF52025">
    <property type="entry name" value="PA domain"/>
    <property type="match status" value="1"/>
</dbReference>
<dbReference type="PROSITE" id="PS00136">
    <property type="entry name" value="SUBTILASE_ASP"/>
    <property type="match status" value="1"/>
</dbReference>
<dbReference type="InterPro" id="IPR003137">
    <property type="entry name" value="PA_domain"/>
</dbReference>
<evidence type="ECO:0000313" key="14">
    <source>
        <dbReference type="EMBL" id="GHA73361.1"/>
    </source>
</evidence>
<dbReference type="Gene3D" id="3.40.50.200">
    <property type="entry name" value="Peptidase S8/S53 domain"/>
    <property type="match status" value="1"/>
</dbReference>
<dbReference type="SUPFAM" id="SSF52743">
    <property type="entry name" value="Subtilisin-like"/>
    <property type="match status" value="1"/>
</dbReference>
<dbReference type="PROSITE" id="PS00138">
    <property type="entry name" value="SUBTILASE_SER"/>
    <property type="match status" value="1"/>
</dbReference>
<comment type="caution">
    <text evidence="14">The sequence shown here is derived from an EMBL/GenBank/DDBJ whole genome shotgun (WGS) entry which is preliminary data.</text>
</comment>
<feature type="region of interest" description="Disordered" evidence="10">
    <location>
        <begin position="15"/>
        <end position="38"/>
    </location>
</feature>
<dbReference type="Pfam" id="PF02225">
    <property type="entry name" value="PA"/>
    <property type="match status" value="1"/>
</dbReference>
<protein>
    <submittedName>
        <fullName evidence="14">Peptidase</fullName>
    </submittedName>
</protein>
<feature type="chain" id="PRO_5046262364" evidence="11">
    <location>
        <begin position="18"/>
        <end position="1223"/>
    </location>
</feature>
<keyword evidence="15" id="KW-1185">Reference proteome</keyword>
<feature type="region of interest" description="Disordered" evidence="10">
    <location>
        <begin position="939"/>
        <end position="961"/>
    </location>
</feature>
<dbReference type="Gene3D" id="3.50.30.30">
    <property type="match status" value="1"/>
</dbReference>
<keyword evidence="6 8" id="KW-0378">Hydrolase</keyword>
<keyword evidence="7 8" id="KW-0720">Serine protease</keyword>
<reference evidence="15" key="1">
    <citation type="journal article" date="2019" name="Int. J. Syst. Evol. Microbiol.">
        <title>The Global Catalogue of Microorganisms (GCM) 10K type strain sequencing project: providing services to taxonomists for standard genome sequencing and annotation.</title>
        <authorList>
            <consortium name="The Broad Institute Genomics Platform"/>
            <consortium name="The Broad Institute Genome Sequencing Center for Infectious Disease"/>
            <person name="Wu L."/>
            <person name="Ma J."/>
        </authorList>
    </citation>
    <scope>NUCLEOTIDE SEQUENCE [LARGE SCALE GENOMIC DNA]</scope>
    <source>
        <strain evidence="15">JCM 4733</strain>
    </source>
</reference>
<evidence type="ECO:0000313" key="15">
    <source>
        <dbReference type="Proteomes" id="UP000653644"/>
    </source>
</evidence>
<evidence type="ECO:0000256" key="11">
    <source>
        <dbReference type="SAM" id="SignalP"/>
    </source>
</evidence>
<evidence type="ECO:0000256" key="8">
    <source>
        <dbReference type="PROSITE-ProRule" id="PRU01240"/>
    </source>
</evidence>
<feature type="region of interest" description="Disordered" evidence="10">
    <location>
        <begin position="388"/>
        <end position="408"/>
    </location>
</feature>
<sequence length="1223" mass="127948">MCTVFAVLAASPVPAFPATEPSAPPPAASTTPAAVPPGAPRVTLVTGDTVTVVRAPDGTLSHLVQDPEGHYTGFETHRSGRNTYVYPRDALPYVAAGSLDRELFDVTRLLADGYDDAHRDRLPLIVTYTDAGRHSGRRTPPRGARTTRALESIGGAALAVDRSAAFWTSVTGGASARDTHQRPRLRGGIAKIWLDGKVKADLAESTAQVGAPRVWASGDTGEGVDVAVLDTGVDAGHPDLAGRIAATAGFVPGESVTDGNGHGTHVASTIAGTGAASDGREKGVAPGARLHIGKVLSDDGTGQDSWVLAGMEWAARDQHAKVISMSLGGPSTDGSDPLSMAVDRLSEETGALFTVAAGNSGPDGYTVGAPGVADAALTVGAVDGSDTLADFSSRGPRPGDRGVKPDLTAPGVNILAARSQYAPEGSGPYQTLSGTSMATPHVAGAAALLAAEHPGLSGRQLKDALVSTTTATPRYTPFEAGVGRLDIAATATATVFASGGADFGFHAWPTPAGTTAERTVTYTNTADSPTALRLTTDGPFTLSAGRLSVPAHGTASVTVTAHYDQVPVDRASAAFLTATDDSGTVRARTSLSAAKEGERHRLTLKAKDRAGRPAAGTVILTAKKFWLPLALDDSGTVDLRLPPGSYTAWLDTPLEGAHGPHSIGQGLLAVTDIDLGRDRTAVFDGTKARQVRTVAPDPSTPDGSRVDLYRGFAADDWSSSSRWTDASYDSVWALPTGREVAQGEFVFGTRWRLRQPTLTVASGDGAFDDLRVAPGATPLPEGRHRLDAVFAGDGAPAAYSSLDVRGKAAVVRRDDTVPVPEQAAAATAAGARLLLVVNDGDGRLQAWEDSPWLPADPPPLTVATLTRDEGERLITRTSGPARTRLSVTSHPVTEYVYDLVHDYRGAVPADLVHRADRRELARVDVSFRNYRAGRALENRDDVTPAGGSALNPSDAPALGDRTDWVTAGEPWSDRAQIPGEQQQYAPAVTYRAGSADRVGWFGPVQRPRLLDGNAPVRLDDKLYVSVPGWGDSGTGHLGGTYGNFDVDNQVRLYQGDELVREMGRYQLTMTVSGLSPAPLPYRLVSENSRDAWAAPYSTATRTEWGFTSRAGAAGEQAQLPLIQLDYGIATDASGRAGRHAGLTVTASHLPGSTGTAAIGRVGLEISYDDGVTWHHAALRHSGTGWRTRLDAPRAARFVSLRVDARDARGNSVRQSIVRAFGLA</sequence>
<evidence type="ECO:0000256" key="10">
    <source>
        <dbReference type="SAM" id="MobiDB-lite"/>
    </source>
</evidence>
<evidence type="ECO:0000256" key="6">
    <source>
        <dbReference type="ARBA" id="ARBA00022801"/>
    </source>
</evidence>
<evidence type="ECO:0000259" key="12">
    <source>
        <dbReference type="Pfam" id="PF00082"/>
    </source>
</evidence>
<dbReference type="PANTHER" id="PTHR43806">
    <property type="entry name" value="PEPTIDASE S8"/>
    <property type="match status" value="1"/>
</dbReference>
<name>A0ABQ3DC76_9ACTN</name>
<dbReference type="Pfam" id="PF00082">
    <property type="entry name" value="Peptidase_S8"/>
    <property type="match status" value="1"/>
</dbReference>
<dbReference type="InterPro" id="IPR015500">
    <property type="entry name" value="Peptidase_S8_subtilisin-rel"/>
</dbReference>
<comment type="similarity">
    <text evidence="1 8 9">Belongs to the peptidase S8 family.</text>
</comment>
<feature type="domain" description="PA" evidence="13">
    <location>
        <begin position="790"/>
        <end position="873"/>
    </location>
</feature>
<dbReference type="InterPro" id="IPR022398">
    <property type="entry name" value="Peptidase_S8_His-AS"/>
</dbReference>
<dbReference type="PRINTS" id="PR00723">
    <property type="entry name" value="SUBTILISIN"/>
</dbReference>
<dbReference type="PANTHER" id="PTHR43806:SF11">
    <property type="entry name" value="CEREVISIN-RELATED"/>
    <property type="match status" value="1"/>
</dbReference>
<dbReference type="InterPro" id="IPR013783">
    <property type="entry name" value="Ig-like_fold"/>
</dbReference>
<proteinExistence type="inferred from homology"/>
<dbReference type="Gene3D" id="2.60.40.10">
    <property type="entry name" value="Immunoglobulins"/>
    <property type="match status" value="1"/>
</dbReference>
<keyword evidence="3" id="KW-0964">Secreted</keyword>
<evidence type="ECO:0000256" key="7">
    <source>
        <dbReference type="ARBA" id="ARBA00022825"/>
    </source>
</evidence>
<feature type="signal peptide" evidence="11">
    <location>
        <begin position="1"/>
        <end position="17"/>
    </location>
</feature>
<feature type="active site" description="Charge relay system" evidence="8">
    <location>
        <position position="230"/>
    </location>
</feature>